<keyword evidence="3" id="KW-1185">Reference proteome</keyword>
<evidence type="ECO:0000313" key="2">
    <source>
        <dbReference type="EMBL" id="KAK6623758.1"/>
    </source>
</evidence>
<evidence type="ECO:0000313" key="4">
    <source>
        <dbReference type="Proteomes" id="UP001372834"/>
    </source>
</evidence>
<gene>
    <name evidence="2" type="ORF">RUM43_009611</name>
    <name evidence="1" type="ORF">RUM44_003346</name>
</gene>
<dbReference type="Proteomes" id="UP001372834">
    <property type="component" value="Unassembled WGS sequence"/>
</dbReference>
<proteinExistence type="predicted"/>
<comment type="caution">
    <text evidence="2">The sequence shown here is derived from an EMBL/GenBank/DDBJ whole genome shotgun (WGS) entry which is preliminary data.</text>
</comment>
<name>A0AAN8PB01_POLSC</name>
<dbReference type="AlphaFoldDB" id="A0AAN8PB01"/>
<accession>A0AAN8PB01</accession>
<dbReference type="Proteomes" id="UP001359485">
    <property type="component" value="Unassembled WGS sequence"/>
</dbReference>
<organism evidence="2 4">
    <name type="scientific">Polyplax serrata</name>
    <name type="common">Common mouse louse</name>
    <dbReference type="NCBI Taxonomy" id="468196"/>
    <lineage>
        <taxon>Eukaryota</taxon>
        <taxon>Metazoa</taxon>
        <taxon>Ecdysozoa</taxon>
        <taxon>Arthropoda</taxon>
        <taxon>Hexapoda</taxon>
        <taxon>Insecta</taxon>
        <taxon>Pterygota</taxon>
        <taxon>Neoptera</taxon>
        <taxon>Paraneoptera</taxon>
        <taxon>Psocodea</taxon>
        <taxon>Troctomorpha</taxon>
        <taxon>Phthiraptera</taxon>
        <taxon>Anoplura</taxon>
        <taxon>Polyplacidae</taxon>
        <taxon>Polyplax</taxon>
    </lineage>
</organism>
<sequence>METIENKRSLEKTEAMDVEFIPYVLLHRIHRNLKSSQVEITVLPHYFRDVTPEPEPELDTEAEPEIPPPTVIFAPPLPALKEKKNWWDFIRPVYGFNNPRIRSRLEKLMSSQIVHVTDRKYMTKLQEKIKEDHLENLKKRIQEREADEIEREKILLLEGKIPFEEAPKELKNHPVCKVNQLSKKIMEDKKTKFKFHDKTHAYKTPMKRIRLAEKNKKDTVFVKESEIEDDTLSSAAICVVDAEVSEDVARGLMFSEDDYNNLKYEDPQIKYLRQVEVVNDMYELADKIVRPIK</sequence>
<evidence type="ECO:0000313" key="3">
    <source>
        <dbReference type="Proteomes" id="UP001359485"/>
    </source>
</evidence>
<evidence type="ECO:0000313" key="1">
    <source>
        <dbReference type="EMBL" id="KAK6618965.1"/>
    </source>
</evidence>
<dbReference type="EMBL" id="JAWJWE010000038">
    <property type="protein sequence ID" value="KAK6623758.1"/>
    <property type="molecule type" value="Genomic_DNA"/>
</dbReference>
<dbReference type="EMBL" id="JAWJWF010000049">
    <property type="protein sequence ID" value="KAK6618965.1"/>
    <property type="molecule type" value="Genomic_DNA"/>
</dbReference>
<protein>
    <submittedName>
        <fullName evidence="2">Uncharacterized protein</fullName>
    </submittedName>
</protein>
<reference evidence="2 4" key="1">
    <citation type="submission" date="2023-10" db="EMBL/GenBank/DDBJ databases">
        <title>Genomes of two closely related lineages of the louse Polyplax serrata with different host specificities.</title>
        <authorList>
            <person name="Martinu J."/>
            <person name="Tarabai H."/>
            <person name="Stefka J."/>
            <person name="Hypsa V."/>
        </authorList>
    </citation>
    <scope>NUCLEOTIDE SEQUENCE [LARGE SCALE GENOMIC DNA]</scope>
    <source>
        <strain evidence="1">98ZLc_SE</strain>
        <strain evidence="2">HR10_N</strain>
    </source>
</reference>